<keyword evidence="3 4" id="KW-0067">ATP-binding</keyword>
<comment type="caution">
    <text evidence="6">The sequence shown here is derived from an EMBL/GenBank/DDBJ whole genome shotgun (WGS) entry which is preliminary data.</text>
</comment>
<feature type="binding site" evidence="4">
    <location>
        <begin position="139"/>
        <end position="147"/>
    </location>
    <ligand>
        <name>ATP</name>
        <dbReference type="ChEBI" id="CHEBI:30616"/>
    </ligand>
</feature>
<dbReference type="RefSeq" id="WP_095554951.1">
    <property type="nucleotide sequence ID" value="NZ_NSGP01000005.1"/>
</dbReference>
<accession>A0AB36RLX5</accession>
<dbReference type="InterPro" id="IPR002698">
    <property type="entry name" value="FTHF_cligase"/>
</dbReference>
<dbReference type="PIRSF" id="PIRSF006806">
    <property type="entry name" value="FTHF_cligase"/>
    <property type="match status" value="1"/>
</dbReference>
<feature type="binding site" evidence="4">
    <location>
        <begin position="8"/>
        <end position="12"/>
    </location>
    <ligand>
        <name>ATP</name>
        <dbReference type="ChEBI" id="CHEBI:30616"/>
    </ligand>
</feature>
<dbReference type="PANTHER" id="PTHR23407">
    <property type="entry name" value="ATPASE INHIBITOR/5-FORMYLTETRAHYDROFOLATE CYCLO-LIGASE"/>
    <property type="match status" value="1"/>
</dbReference>
<dbReference type="InterPro" id="IPR024185">
    <property type="entry name" value="FTHF_cligase-like_sf"/>
</dbReference>
<dbReference type="SUPFAM" id="SSF100950">
    <property type="entry name" value="NagB/RpiA/CoA transferase-like"/>
    <property type="match status" value="1"/>
</dbReference>
<dbReference type="Proteomes" id="UP000218041">
    <property type="component" value="Unassembled WGS sequence"/>
</dbReference>
<dbReference type="GO" id="GO:0046872">
    <property type="term" value="F:metal ion binding"/>
    <property type="evidence" value="ECO:0007669"/>
    <property type="project" value="UniProtKB-KW"/>
</dbReference>
<organism evidence="6 7">
    <name type="scientific">Corynebacterium hadale</name>
    <dbReference type="NCBI Taxonomy" id="2026255"/>
    <lineage>
        <taxon>Bacteria</taxon>
        <taxon>Bacillati</taxon>
        <taxon>Actinomycetota</taxon>
        <taxon>Actinomycetes</taxon>
        <taxon>Mycobacteriales</taxon>
        <taxon>Corynebacteriaceae</taxon>
        <taxon>Corynebacterium</taxon>
    </lineage>
</organism>
<evidence type="ECO:0000256" key="3">
    <source>
        <dbReference type="ARBA" id="ARBA00022840"/>
    </source>
</evidence>
<dbReference type="Gene3D" id="3.40.50.10420">
    <property type="entry name" value="NagB/RpiA/CoA transferase-like"/>
    <property type="match status" value="1"/>
</dbReference>
<proteinExistence type="inferred from homology"/>
<protein>
    <recommendedName>
        <fullName evidence="5">5-formyltetrahydrofolate cyclo-ligase</fullName>
        <ecNumber evidence="5">6.3.3.2</ecNumber>
    </recommendedName>
</protein>
<comment type="cofactor">
    <cofactor evidence="5">
        <name>Mg(2+)</name>
        <dbReference type="ChEBI" id="CHEBI:18420"/>
    </cofactor>
</comment>
<evidence type="ECO:0000313" key="7">
    <source>
        <dbReference type="Proteomes" id="UP000218041"/>
    </source>
</evidence>
<dbReference type="EMBL" id="NSGP01000005">
    <property type="protein sequence ID" value="PAT10671.1"/>
    <property type="molecule type" value="Genomic_DNA"/>
</dbReference>
<evidence type="ECO:0000256" key="5">
    <source>
        <dbReference type="RuleBase" id="RU361279"/>
    </source>
</evidence>
<dbReference type="InterPro" id="IPR037171">
    <property type="entry name" value="NagB/RpiA_transferase-like"/>
</dbReference>
<dbReference type="GO" id="GO:0009396">
    <property type="term" value="P:folic acid-containing compound biosynthetic process"/>
    <property type="evidence" value="ECO:0007669"/>
    <property type="project" value="TreeGrafter"/>
</dbReference>
<dbReference type="AlphaFoldDB" id="A0AB36RLX5"/>
<comment type="similarity">
    <text evidence="1 5">Belongs to the 5-formyltetrahydrofolate cyclo-ligase family.</text>
</comment>
<keyword evidence="5" id="KW-0460">Magnesium</keyword>
<keyword evidence="2 4" id="KW-0547">Nucleotide-binding</keyword>
<sequence length="194" mass="20693">MPTPTEDKRTLRARHTEFRRRLRHDPARKTALDAAILTNAVACIDAFGARGANISAYNPLPTEPGPADFAAQLRRHARSVFVPISLPDCVLAWSLADGATQPGALGVAEPTGARFNSRVLSSCALLLVPALAVDARGMRLGKGAGYYDRALAGLDVPTAAVLYDEEVVDAVPHDAHDVPVRAIITPRGWRAISV</sequence>
<dbReference type="GO" id="GO:0005524">
    <property type="term" value="F:ATP binding"/>
    <property type="evidence" value="ECO:0007669"/>
    <property type="project" value="UniProtKB-KW"/>
</dbReference>
<dbReference type="Pfam" id="PF01812">
    <property type="entry name" value="5-FTHF_cyc-lig"/>
    <property type="match status" value="1"/>
</dbReference>
<dbReference type="EC" id="6.3.3.2" evidence="5"/>
<evidence type="ECO:0000313" key="6">
    <source>
        <dbReference type="EMBL" id="PAT10671.1"/>
    </source>
</evidence>
<dbReference type="NCBIfam" id="TIGR02727">
    <property type="entry name" value="MTHFS_bact"/>
    <property type="match status" value="1"/>
</dbReference>
<dbReference type="GO" id="GO:0030272">
    <property type="term" value="F:5-formyltetrahydrofolate cyclo-ligase activity"/>
    <property type="evidence" value="ECO:0007669"/>
    <property type="project" value="UniProtKB-EC"/>
</dbReference>
<keyword evidence="5" id="KW-0479">Metal-binding</keyword>
<evidence type="ECO:0000256" key="4">
    <source>
        <dbReference type="PIRSR" id="PIRSR006806-1"/>
    </source>
</evidence>
<evidence type="ECO:0000256" key="1">
    <source>
        <dbReference type="ARBA" id="ARBA00010638"/>
    </source>
</evidence>
<dbReference type="GO" id="GO:0035999">
    <property type="term" value="P:tetrahydrofolate interconversion"/>
    <property type="evidence" value="ECO:0007669"/>
    <property type="project" value="TreeGrafter"/>
</dbReference>
<comment type="catalytic activity">
    <reaction evidence="5">
        <text>(6S)-5-formyl-5,6,7,8-tetrahydrofolate + ATP = (6R)-5,10-methenyltetrahydrofolate + ADP + phosphate</text>
        <dbReference type="Rhea" id="RHEA:10488"/>
        <dbReference type="ChEBI" id="CHEBI:30616"/>
        <dbReference type="ChEBI" id="CHEBI:43474"/>
        <dbReference type="ChEBI" id="CHEBI:57455"/>
        <dbReference type="ChEBI" id="CHEBI:57457"/>
        <dbReference type="ChEBI" id="CHEBI:456216"/>
        <dbReference type="EC" id="6.3.3.2"/>
    </reaction>
</comment>
<name>A0AB36RLX5_9CORY</name>
<feature type="binding site" evidence="4">
    <location>
        <position position="63"/>
    </location>
    <ligand>
        <name>substrate</name>
    </ligand>
</feature>
<dbReference type="PANTHER" id="PTHR23407:SF1">
    <property type="entry name" value="5-FORMYLTETRAHYDROFOLATE CYCLO-LIGASE"/>
    <property type="match status" value="1"/>
</dbReference>
<gene>
    <name evidence="6" type="ORF">CKJ80_04630</name>
</gene>
<evidence type="ECO:0000256" key="2">
    <source>
        <dbReference type="ARBA" id="ARBA00022741"/>
    </source>
</evidence>
<reference evidence="6 7" key="1">
    <citation type="submission" date="2017-08" db="EMBL/GenBank/DDBJ databases">
        <title>Whole genome sequences of 6 clinical strains closest to Corynebacterium imitans.</title>
        <authorList>
            <person name="Bernier A.-M."/>
            <person name="Burdz T."/>
            <person name="Bernard K."/>
        </authorList>
    </citation>
    <scope>NUCLEOTIDE SEQUENCE [LARGE SCALE GENOMIC DNA]</scope>
    <source>
        <strain evidence="6 7">NML92-0415</strain>
    </source>
</reference>